<evidence type="ECO:0000256" key="1">
    <source>
        <dbReference type="SAM" id="MobiDB-lite"/>
    </source>
</evidence>
<dbReference type="AlphaFoldDB" id="A0A0A8Y540"/>
<reference evidence="2" key="1">
    <citation type="submission" date="2014-09" db="EMBL/GenBank/DDBJ databases">
        <authorList>
            <person name="Magalhaes I.L.F."/>
            <person name="Oliveira U."/>
            <person name="Santos F.R."/>
            <person name="Vidigal T.H.D.A."/>
            <person name="Brescovit A.D."/>
            <person name="Santos A.J."/>
        </authorList>
    </citation>
    <scope>NUCLEOTIDE SEQUENCE</scope>
    <source>
        <tissue evidence="2">Shoot tissue taken approximately 20 cm above the soil surface</tissue>
    </source>
</reference>
<protein>
    <submittedName>
        <fullName evidence="2">Uncharacterized protein</fullName>
    </submittedName>
</protein>
<feature type="region of interest" description="Disordered" evidence="1">
    <location>
        <begin position="1"/>
        <end position="23"/>
    </location>
</feature>
<name>A0A0A8Y540_ARUDO</name>
<evidence type="ECO:0000313" key="2">
    <source>
        <dbReference type="EMBL" id="JAD19953.1"/>
    </source>
</evidence>
<sequence>MRRRNTLRGSRYDEHPLHDNFRS</sequence>
<feature type="compositionally biased region" description="Basic and acidic residues" evidence="1">
    <location>
        <begin position="10"/>
        <end position="23"/>
    </location>
</feature>
<dbReference type="EMBL" id="GBRH01277942">
    <property type="protein sequence ID" value="JAD19953.1"/>
    <property type="molecule type" value="Transcribed_RNA"/>
</dbReference>
<reference evidence="2" key="2">
    <citation type="journal article" date="2015" name="Data Brief">
        <title>Shoot transcriptome of the giant reed, Arundo donax.</title>
        <authorList>
            <person name="Barrero R.A."/>
            <person name="Guerrero F.D."/>
            <person name="Moolhuijzen P."/>
            <person name="Goolsby J.A."/>
            <person name="Tidwell J."/>
            <person name="Bellgard S.E."/>
            <person name="Bellgard M.I."/>
        </authorList>
    </citation>
    <scope>NUCLEOTIDE SEQUENCE</scope>
    <source>
        <tissue evidence="2">Shoot tissue taken approximately 20 cm above the soil surface</tissue>
    </source>
</reference>
<accession>A0A0A8Y540</accession>
<proteinExistence type="predicted"/>
<organism evidence="2">
    <name type="scientific">Arundo donax</name>
    <name type="common">Giant reed</name>
    <name type="synonym">Donax arundinaceus</name>
    <dbReference type="NCBI Taxonomy" id="35708"/>
    <lineage>
        <taxon>Eukaryota</taxon>
        <taxon>Viridiplantae</taxon>
        <taxon>Streptophyta</taxon>
        <taxon>Embryophyta</taxon>
        <taxon>Tracheophyta</taxon>
        <taxon>Spermatophyta</taxon>
        <taxon>Magnoliopsida</taxon>
        <taxon>Liliopsida</taxon>
        <taxon>Poales</taxon>
        <taxon>Poaceae</taxon>
        <taxon>PACMAD clade</taxon>
        <taxon>Arundinoideae</taxon>
        <taxon>Arundineae</taxon>
        <taxon>Arundo</taxon>
    </lineage>
</organism>